<dbReference type="RefSeq" id="WP_099003215.1">
    <property type="nucleotide sequence ID" value="NZ_NIRK01000001.1"/>
</dbReference>
<dbReference type="AlphaFoldDB" id="A0A2C6B940"/>
<protein>
    <recommendedName>
        <fullName evidence="1">WGR domain-containing protein</fullName>
    </recommendedName>
</protein>
<dbReference type="Proteomes" id="UP000223525">
    <property type="component" value="Unassembled WGS sequence"/>
</dbReference>
<feature type="domain" description="WGR" evidence="1">
    <location>
        <begin position="5"/>
        <end position="48"/>
    </location>
</feature>
<sequence>MIEALHFKDEKTEKFWFVETLVCEMMVNYGKTGTTGKYKIKEFDRNNRYYFDNEEHGLSRLIWNWDKEEATYYIETMRKDLIKYKENF</sequence>
<accession>A0A2C6B940</accession>
<reference evidence="2 3" key="1">
    <citation type="submission" date="2017-06" db="EMBL/GenBank/DDBJ databases">
        <title>Draft genome sequence of Fusobacterium nucleatum subsp. polymorphum KCOM 1248 (=ChDC F113).</title>
        <authorList>
            <person name="Kook J.-K."/>
            <person name="Park S.-N."/>
            <person name="Lim Y.K."/>
            <person name="Roh H."/>
        </authorList>
    </citation>
    <scope>NUCLEOTIDE SEQUENCE [LARGE SCALE GENOMIC DNA]</scope>
    <source>
        <strain evidence="3">KCOM 1248 (ChDC F113)</strain>
    </source>
</reference>
<proteinExistence type="predicted"/>
<dbReference type="Gene3D" id="2.20.140.10">
    <property type="entry name" value="WGR domain"/>
    <property type="match status" value="1"/>
</dbReference>
<dbReference type="InterPro" id="IPR008893">
    <property type="entry name" value="WGR_domain"/>
</dbReference>
<evidence type="ECO:0000313" key="2">
    <source>
        <dbReference type="EMBL" id="PHI03006.1"/>
    </source>
</evidence>
<organism evidence="2 3">
    <name type="scientific">Fusobacterium nucleatum subsp. polymorphum</name>
    <name type="common">Fusobacterium polymorphum</name>
    <dbReference type="NCBI Taxonomy" id="76857"/>
    <lineage>
        <taxon>Bacteria</taxon>
        <taxon>Fusobacteriati</taxon>
        <taxon>Fusobacteriota</taxon>
        <taxon>Fusobacteriia</taxon>
        <taxon>Fusobacteriales</taxon>
        <taxon>Fusobacteriaceae</taxon>
        <taxon>Fusobacterium</taxon>
    </lineage>
</organism>
<dbReference type="Pfam" id="PF05406">
    <property type="entry name" value="WGR"/>
    <property type="match status" value="1"/>
</dbReference>
<dbReference type="EMBL" id="NIRK01000001">
    <property type="protein sequence ID" value="PHI03006.1"/>
    <property type="molecule type" value="Genomic_DNA"/>
</dbReference>
<gene>
    <name evidence="2" type="ORF">CA836_11100</name>
</gene>
<evidence type="ECO:0000313" key="3">
    <source>
        <dbReference type="Proteomes" id="UP000223525"/>
    </source>
</evidence>
<evidence type="ECO:0000259" key="1">
    <source>
        <dbReference type="Pfam" id="PF05406"/>
    </source>
</evidence>
<name>A0A2C6B940_FUSNP</name>
<comment type="caution">
    <text evidence="2">The sequence shown here is derived from an EMBL/GenBank/DDBJ whole genome shotgun (WGS) entry which is preliminary data.</text>
</comment>